<gene>
    <name evidence="5" type="ordered locus">Deba_0391</name>
</gene>
<dbReference type="Pfam" id="PF01047">
    <property type="entry name" value="MarR"/>
    <property type="match status" value="1"/>
</dbReference>
<sequence length="136" mass="14990">MGGHDDCILFLLAKAFQTAHATAKKRLGKYGLTPEQQLVLAAAADAEGSPVGEIGKKLRLDSATLSGILDRLAEKGLVEKRPDDQDKRVSRVFVADHVHGLLPKMIAERDKVNDLVLAPLTHEERVLFKRMLREIS</sequence>
<evidence type="ECO:0000313" key="5">
    <source>
        <dbReference type="EMBL" id="ADK83766.1"/>
    </source>
</evidence>
<evidence type="ECO:0000256" key="3">
    <source>
        <dbReference type="ARBA" id="ARBA00023163"/>
    </source>
</evidence>
<dbReference type="InterPro" id="IPR036390">
    <property type="entry name" value="WH_DNA-bd_sf"/>
</dbReference>
<evidence type="ECO:0000256" key="1">
    <source>
        <dbReference type="ARBA" id="ARBA00023015"/>
    </source>
</evidence>
<reference evidence="5 6" key="1">
    <citation type="journal article" date="2010" name="Stand. Genomic Sci.">
        <title>Complete genome sequence of Desulfarculus baarsii type strain (2st14).</title>
        <authorList>
            <person name="Sun H."/>
            <person name="Spring S."/>
            <person name="Lapidus A."/>
            <person name="Davenport K."/>
            <person name="Del Rio T.G."/>
            <person name="Tice H."/>
            <person name="Nolan M."/>
            <person name="Copeland A."/>
            <person name="Cheng J.F."/>
            <person name="Lucas S."/>
            <person name="Tapia R."/>
            <person name="Goodwin L."/>
            <person name="Pitluck S."/>
            <person name="Ivanova N."/>
            <person name="Pagani I."/>
            <person name="Mavromatis K."/>
            <person name="Ovchinnikova G."/>
            <person name="Pati A."/>
            <person name="Chen A."/>
            <person name="Palaniappan K."/>
            <person name="Hauser L."/>
            <person name="Chang Y.J."/>
            <person name="Jeffries C.D."/>
            <person name="Detter J.C."/>
            <person name="Han C."/>
            <person name="Rohde M."/>
            <person name="Brambilla E."/>
            <person name="Goker M."/>
            <person name="Woyke T."/>
            <person name="Bristow J."/>
            <person name="Eisen J.A."/>
            <person name="Markowitz V."/>
            <person name="Hugenholtz P."/>
            <person name="Kyrpides N.C."/>
            <person name="Klenk H.P."/>
            <person name="Land M."/>
        </authorList>
    </citation>
    <scope>NUCLEOTIDE SEQUENCE [LARGE SCALE GENOMIC DNA]</scope>
    <source>
        <strain evidence="6">ATCC 33931 / DSM 2075 / LMG 7858 / VKM B-1802 / 2st14</strain>
    </source>
</reference>
<keyword evidence="6" id="KW-1185">Reference proteome</keyword>
<dbReference type="PROSITE" id="PS50995">
    <property type="entry name" value="HTH_MARR_2"/>
    <property type="match status" value="1"/>
</dbReference>
<dbReference type="KEGG" id="dbr:Deba_0391"/>
<evidence type="ECO:0000313" key="6">
    <source>
        <dbReference type="Proteomes" id="UP000009047"/>
    </source>
</evidence>
<dbReference type="SUPFAM" id="SSF46785">
    <property type="entry name" value="Winged helix' DNA-binding domain"/>
    <property type="match status" value="1"/>
</dbReference>
<dbReference type="RefSeq" id="WP_013257222.1">
    <property type="nucleotide sequence ID" value="NC_014365.1"/>
</dbReference>
<dbReference type="SMART" id="SM00347">
    <property type="entry name" value="HTH_MARR"/>
    <property type="match status" value="1"/>
</dbReference>
<proteinExistence type="predicted"/>
<dbReference type="EMBL" id="CP002085">
    <property type="protein sequence ID" value="ADK83766.1"/>
    <property type="molecule type" value="Genomic_DNA"/>
</dbReference>
<accession>E1QDY0</accession>
<dbReference type="Proteomes" id="UP000009047">
    <property type="component" value="Chromosome"/>
</dbReference>
<dbReference type="OrthoDB" id="5521015at2"/>
<dbReference type="AlphaFoldDB" id="E1QDY0"/>
<dbReference type="STRING" id="644282.Deba_0391"/>
<evidence type="ECO:0000256" key="2">
    <source>
        <dbReference type="ARBA" id="ARBA00023125"/>
    </source>
</evidence>
<dbReference type="GO" id="GO:0003700">
    <property type="term" value="F:DNA-binding transcription factor activity"/>
    <property type="evidence" value="ECO:0007669"/>
    <property type="project" value="InterPro"/>
</dbReference>
<feature type="domain" description="HTH marR-type" evidence="4">
    <location>
        <begin position="5"/>
        <end position="136"/>
    </location>
</feature>
<dbReference type="GO" id="GO:0003677">
    <property type="term" value="F:DNA binding"/>
    <property type="evidence" value="ECO:0007669"/>
    <property type="project" value="UniProtKB-KW"/>
</dbReference>
<keyword evidence="2" id="KW-0238">DNA-binding</keyword>
<keyword evidence="1" id="KW-0805">Transcription regulation</keyword>
<dbReference type="InterPro" id="IPR000835">
    <property type="entry name" value="HTH_MarR-typ"/>
</dbReference>
<protein>
    <submittedName>
        <fullName evidence="5">Transcriptional regulator, MarR family</fullName>
    </submittedName>
</protein>
<evidence type="ECO:0000259" key="4">
    <source>
        <dbReference type="PROSITE" id="PS50995"/>
    </source>
</evidence>
<dbReference type="HOGENOM" id="CLU_083287_18_6_7"/>
<dbReference type="PRINTS" id="PR00598">
    <property type="entry name" value="HTHMARR"/>
</dbReference>
<dbReference type="Gene3D" id="1.10.10.10">
    <property type="entry name" value="Winged helix-like DNA-binding domain superfamily/Winged helix DNA-binding domain"/>
    <property type="match status" value="1"/>
</dbReference>
<dbReference type="PANTHER" id="PTHR42756">
    <property type="entry name" value="TRANSCRIPTIONAL REGULATOR, MARR"/>
    <property type="match status" value="1"/>
</dbReference>
<dbReference type="PANTHER" id="PTHR42756:SF1">
    <property type="entry name" value="TRANSCRIPTIONAL REPRESSOR OF EMRAB OPERON"/>
    <property type="match status" value="1"/>
</dbReference>
<keyword evidence="3" id="KW-0804">Transcription</keyword>
<dbReference type="InterPro" id="IPR036388">
    <property type="entry name" value="WH-like_DNA-bd_sf"/>
</dbReference>
<name>E1QDY0_DESB2</name>
<organism evidence="5 6">
    <name type="scientific">Desulfarculus baarsii (strain ATCC 33931 / DSM 2075 / LMG 7858 / VKM B-1802 / 2st14)</name>
    <dbReference type="NCBI Taxonomy" id="644282"/>
    <lineage>
        <taxon>Bacteria</taxon>
        <taxon>Pseudomonadati</taxon>
        <taxon>Thermodesulfobacteriota</taxon>
        <taxon>Desulfarculia</taxon>
        <taxon>Desulfarculales</taxon>
        <taxon>Desulfarculaceae</taxon>
        <taxon>Desulfarculus</taxon>
    </lineage>
</organism>
<dbReference type="eggNOG" id="COG1846">
    <property type="taxonomic scope" value="Bacteria"/>
</dbReference>